<evidence type="ECO:0000256" key="6">
    <source>
        <dbReference type="ARBA" id="ARBA00022692"/>
    </source>
</evidence>
<keyword evidence="5" id="KW-0645">Protease</keyword>
<feature type="transmembrane region" description="Helical" evidence="10">
    <location>
        <begin position="223"/>
        <end position="244"/>
    </location>
</feature>
<dbReference type="SUPFAM" id="SSF144091">
    <property type="entry name" value="Rhomboid-like"/>
    <property type="match status" value="1"/>
</dbReference>
<dbReference type="GO" id="GO:0004252">
    <property type="term" value="F:serine-type endopeptidase activity"/>
    <property type="evidence" value="ECO:0007669"/>
    <property type="project" value="InterPro"/>
</dbReference>
<keyword evidence="7" id="KW-0378">Hydrolase</keyword>
<dbReference type="EC" id="3.4.21.105" evidence="4"/>
<sequence>MYHTFDPRKLYRTRSPPFTCNIPFSSSNHHLLVRRLPMASSYALPDARRIRSYVLRLPLATRGILFLLTAFEVAHFFVPGLEQWGALIPQEIRIDTLYRLNTYPLLHRSIFHYLLNVLALTPLLERFEAEHGTIVTFLLFTGPFGLLPGGLYTLLERFIFHLNGTTAVVGASVWVFLLLCTEAIKTYQATPSFDVQGFQFPTWITPVFLIFIIHFLVPHTSLLGHLCGAAVGYLWGLGYIRFLVPHDKILRFIEGKLNLLGRLPHYVSVDQKTYGRYGVLPSTGSARVGPGRGTLGAANGVAVGPTGSGQRLGP</sequence>
<dbReference type="EMBL" id="QWIL01000115">
    <property type="protein sequence ID" value="RMY23735.1"/>
    <property type="molecule type" value="Genomic_DNA"/>
</dbReference>
<comment type="subcellular location">
    <subcellularLocation>
        <location evidence="2">Membrane</location>
        <topology evidence="2">Multi-pass membrane protein</topology>
    </subcellularLocation>
</comment>
<comment type="catalytic activity">
    <reaction evidence="1">
        <text>Cleaves type-1 transmembrane domains using a catalytic dyad composed of serine and histidine that are contributed by different transmembrane domains.</text>
        <dbReference type="EC" id="3.4.21.105"/>
    </reaction>
</comment>
<reference evidence="12 13" key="1">
    <citation type="journal article" date="2018" name="BMC Genomics">
        <title>Genomic evidence for intraspecific hybridization in a clonal and extremely halotolerant yeast.</title>
        <authorList>
            <person name="Gostincar C."/>
            <person name="Stajich J.E."/>
            <person name="Zupancic J."/>
            <person name="Zalar P."/>
            <person name="Gunde-Cimerman N."/>
        </authorList>
    </citation>
    <scope>NUCLEOTIDE SEQUENCE [LARGE SCALE GENOMIC DNA]</scope>
    <source>
        <strain evidence="12 13">EXF-6669</strain>
    </source>
</reference>
<protein>
    <recommendedName>
        <fullName evidence="4">rhomboid protease</fullName>
        <ecNumber evidence="4">3.4.21.105</ecNumber>
    </recommendedName>
</protein>
<evidence type="ECO:0000256" key="4">
    <source>
        <dbReference type="ARBA" id="ARBA00013039"/>
    </source>
</evidence>
<name>A0A3M7A844_HORWE</name>
<evidence type="ECO:0000256" key="2">
    <source>
        <dbReference type="ARBA" id="ARBA00004141"/>
    </source>
</evidence>
<feature type="transmembrane region" description="Helical" evidence="10">
    <location>
        <begin position="131"/>
        <end position="152"/>
    </location>
</feature>
<keyword evidence="9 10" id="KW-0472">Membrane</keyword>
<dbReference type="Proteomes" id="UP000271337">
    <property type="component" value="Unassembled WGS sequence"/>
</dbReference>
<evidence type="ECO:0000256" key="10">
    <source>
        <dbReference type="SAM" id="Phobius"/>
    </source>
</evidence>
<evidence type="ECO:0000256" key="5">
    <source>
        <dbReference type="ARBA" id="ARBA00022670"/>
    </source>
</evidence>
<proteinExistence type="inferred from homology"/>
<evidence type="ECO:0000256" key="8">
    <source>
        <dbReference type="ARBA" id="ARBA00022989"/>
    </source>
</evidence>
<evidence type="ECO:0000259" key="11">
    <source>
        <dbReference type="Pfam" id="PF01694"/>
    </source>
</evidence>
<feature type="domain" description="Peptidase S54 rhomboid" evidence="11">
    <location>
        <begin position="96"/>
        <end position="240"/>
    </location>
</feature>
<evidence type="ECO:0000256" key="7">
    <source>
        <dbReference type="ARBA" id="ARBA00022801"/>
    </source>
</evidence>
<dbReference type="PANTHER" id="PTHR43066:SF1">
    <property type="entry name" value="RHOMBOID PROTEIN 2"/>
    <property type="match status" value="1"/>
</dbReference>
<evidence type="ECO:0000256" key="9">
    <source>
        <dbReference type="ARBA" id="ARBA00023136"/>
    </source>
</evidence>
<feature type="transmembrane region" description="Helical" evidence="10">
    <location>
        <begin position="59"/>
        <end position="78"/>
    </location>
</feature>
<dbReference type="InterPro" id="IPR035952">
    <property type="entry name" value="Rhomboid-like_sf"/>
</dbReference>
<evidence type="ECO:0000313" key="12">
    <source>
        <dbReference type="EMBL" id="RMY23735.1"/>
    </source>
</evidence>
<dbReference type="OrthoDB" id="10257275at2759"/>
<accession>A0A3M7A844</accession>
<evidence type="ECO:0000256" key="1">
    <source>
        <dbReference type="ARBA" id="ARBA00000156"/>
    </source>
</evidence>
<gene>
    <name evidence="12" type="ORF">D0867_01846</name>
</gene>
<dbReference type="Pfam" id="PF01694">
    <property type="entry name" value="Rhomboid"/>
    <property type="match status" value="1"/>
</dbReference>
<dbReference type="PANTHER" id="PTHR43066">
    <property type="entry name" value="RHOMBOID-RELATED PROTEIN"/>
    <property type="match status" value="1"/>
</dbReference>
<dbReference type="AlphaFoldDB" id="A0A3M7A844"/>
<dbReference type="GO" id="GO:0006508">
    <property type="term" value="P:proteolysis"/>
    <property type="evidence" value="ECO:0007669"/>
    <property type="project" value="UniProtKB-KW"/>
</dbReference>
<dbReference type="InterPro" id="IPR022764">
    <property type="entry name" value="Peptidase_S54_rhomboid_dom"/>
</dbReference>
<feature type="transmembrane region" description="Helical" evidence="10">
    <location>
        <begin position="200"/>
        <end position="217"/>
    </location>
</feature>
<comment type="caution">
    <text evidence="12">The sequence shown here is derived from an EMBL/GenBank/DDBJ whole genome shotgun (WGS) entry which is preliminary data.</text>
</comment>
<feature type="transmembrane region" description="Helical" evidence="10">
    <location>
        <begin position="158"/>
        <end position="179"/>
    </location>
</feature>
<keyword evidence="6 10" id="KW-0812">Transmembrane</keyword>
<evidence type="ECO:0000256" key="3">
    <source>
        <dbReference type="ARBA" id="ARBA00009045"/>
    </source>
</evidence>
<evidence type="ECO:0000313" key="13">
    <source>
        <dbReference type="Proteomes" id="UP000271337"/>
    </source>
</evidence>
<dbReference type="GO" id="GO:0016020">
    <property type="term" value="C:membrane"/>
    <property type="evidence" value="ECO:0007669"/>
    <property type="project" value="UniProtKB-SubCell"/>
</dbReference>
<comment type="similarity">
    <text evidence="3">Belongs to the peptidase S54 family.</text>
</comment>
<organism evidence="12 13">
    <name type="scientific">Hortaea werneckii</name>
    <name type="common">Black yeast</name>
    <name type="synonym">Cladosporium werneckii</name>
    <dbReference type="NCBI Taxonomy" id="91943"/>
    <lineage>
        <taxon>Eukaryota</taxon>
        <taxon>Fungi</taxon>
        <taxon>Dikarya</taxon>
        <taxon>Ascomycota</taxon>
        <taxon>Pezizomycotina</taxon>
        <taxon>Dothideomycetes</taxon>
        <taxon>Dothideomycetidae</taxon>
        <taxon>Mycosphaerellales</taxon>
        <taxon>Teratosphaeriaceae</taxon>
        <taxon>Hortaea</taxon>
    </lineage>
</organism>
<dbReference type="Gene3D" id="1.20.1540.10">
    <property type="entry name" value="Rhomboid-like"/>
    <property type="match status" value="1"/>
</dbReference>
<keyword evidence="8 10" id="KW-1133">Transmembrane helix</keyword>